<gene>
    <name evidence="3" type="ORF">M427DRAFT_44874</name>
</gene>
<feature type="compositionally biased region" description="Basic and acidic residues" evidence="1">
    <location>
        <begin position="126"/>
        <end position="137"/>
    </location>
</feature>
<organism evidence="3 4">
    <name type="scientific">Gonapodya prolifera (strain JEL478)</name>
    <name type="common">Monoblepharis prolifera</name>
    <dbReference type="NCBI Taxonomy" id="1344416"/>
    <lineage>
        <taxon>Eukaryota</taxon>
        <taxon>Fungi</taxon>
        <taxon>Fungi incertae sedis</taxon>
        <taxon>Chytridiomycota</taxon>
        <taxon>Chytridiomycota incertae sedis</taxon>
        <taxon>Monoblepharidomycetes</taxon>
        <taxon>Monoblepharidales</taxon>
        <taxon>Gonapodyaceae</taxon>
        <taxon>Gonapodya</taxon>
    </lineage>
</organism>
<sequence length="588" mass="66798">MAIDAETIAKSFEIAVDVQGKYPVNAILANIFAMDVKKVADKVLNQRKKIPELGKYFDTHFSKIGGKMSSTSYHILEFMRLLDKHKVYSIPIDAIDEYDGLNGISANVEEKESEKGDEDEEEQEIDKDVSKDKGKGPEIRIVSEVQDDANTTSIPVIADDDANVNSKRDQDIAQRIEEAFAKCRVHEKYGVSVADFLKNMFDLEGKSLENQINQLQKGTENISAFTLSDYPNVKNKMWFGKPNDIIRAVARTPLARKRGWTDISTNEYIRKIGGDESLHQEIESNRNATKGTLIAQMARSSDVGSTSSSSSGSSSSSSALIHPSSLQTYSNQTAKILEHFVYIAMNHELGLLKIGETMNLSKRNSTLQGLEEISVSILFALRINNYFPTANCKAIESMIHESFRAFISKKTKDYLDFHQLREKLDITDDDDLAMQKVAWYIFQHMIAFASQKNLLQHCDLYERSDCNFIPITESSFISRRKRFGSSESEIFVDSATIFGGKRKREDEIMNDDKTSKKVKMDSGLDNIELEKERIRGNVEVEKKKVESEVEKKKFDVELEKHKVDMDMKLKMMEMLLEKGKMELVERLL</sequence>
<evidence type="ECO:0000256" key="1">
    <source>
        <dbReference type="SAM" id="MobiDB-lite"/>
    </source>
</evidence>
<dbReference type="EMBL" id="KQ965767">
    <property type="protein sequence ID" value="KXS14677.1"/>
    <property type="molecule type" value="Genomic_DNA"/>
</dbReference>
<evidence type="ECO:0000259" key="2">
    <source>
        <dbReference type="Pfam" id="PF10544"/>
    </source>
</evidence>
<dbReference type="Proteomes" id="UP000070544">
    <property type="component" value="Unassembled WGS sequence"/>
</dbReference>
<reference evidence="3 4" key="1">
    <citation type="journal article" date="2015" name="Genome Biol. Evol.">
        <title>Phylogenomic analyses indicate that early fungi evolved digesting cell walls of algal ancestors of land plants.</title>
        <authorList>
            <person name="Chang Y."/>
            <person name="Wang S."/>
            <person name="Sekimoto S."/>
            <person name="Aerts A.L."/>
            <person name="Choi C."/>
            <person name="Clum A."/>
            <person name="LaButti K.M."/>
            <person name="Lindquist E.A."/>
            <person name="Yee Ngan C."/>
            <person name="Ohm R.A."/>
            <person name="Salamov A.A."/>
            <person name="Grigoriev I.V."/>
            <person name="Spatafora J.W."/>
            <person name="Berbee M.L."/>
        </authorList>
    </citation>
    <scope>NUCLEOTIDE SEQUENCE [LARGE SCALE GENOMIC DNA]</scope>
    <source>
        <strain evidence="3 4">JEL478</strain>
    </source>
</reference>
<evidence type="ECO:0000313" key="3">
    <source>
        <dbReference type="EMBL" id="KXS14677.1"/>
    </source>
</evidence>
<feature type="region of interest" description="Disordered" evidence="1">
    <location>
        <begin position="302"/>
        <end position="321"/>
    </location>
</feature>
<dbReference type="Pfam" id="PF10544">
    <property type="entry name" value="T5orf172"/>
    <property type="match status" value="1"/>
</dbReference>
<proteinExistence type="predicted"/>
<feature type="domain" description="Bacteriophage T5 Orf172 DNA-binding" evidence="2">
    <location>
        <begin position="340"/>
        <end position="410"/>
    </location>
</feature>
<dbReference type="InterPro" id="IPR018306">
    <property type="entry name" value="Phage_T5_Orf172_DNA-bd"/>
</dbReference>
<protein>
    <recommendedName>
        <fullName evidence="2">Bacteriophage T5 Orf172 DNA-binding domain-containing protein</fullName>
    </recommendedName>
</protein>
<dbReference type="AlphaFoldDB" id="A0A139AD27"/>
<evidence type="ECO:0000313" key="4">
    <source>
        <dbReference type="Proteomes" id="UP000070544"/>
    </source>
</evidence>
<feature type="compositionally biased region" description="Acidic residues" evidence="1">
    <location>
        <begin position="115"/>
        <end position="125"/>
    </location>
</feature>
<accession>A0A139AD27</accession>
<feature type="region of interest" description="Disordered" evidence="1">
    <location>
        <begin position="108"/>
        <end position="137"/>
    </location>
</feature>
<name>A0A139AD27_GONPJ</name>
<keyword evidence="4" id="KW-1185">Reference proteome</keyword>